<evidence type="ECO:0000313" key="2">
    <source>
        <dbReference type="EMBL" id="MBB6695102.1"/>
    </source>
</evidence>
<reference evidence="2 3" key="1">
    <citation type="submission" date="2020-08" db="EMBL/GenBank/DDBJ databases">
        <title>Cohnella phylogeny.</title>
        <authorList>
            <person name="Dunlap C."/>
        </authorList>
    </citation>
    <scope>NUCLEOTIDE SEQUENCE [LARGE SCALE GENOMIC DNA]</scope>
    <source>
        <strain evidence="2 3">DSM 25239</strain>
    </source>
</reference>
<feature type="transmembrane region" description="Helical" evidence="1">
    <location>
        <begin position="247"/>
        <end position="267"/>
    </location>
</feature>
<organism evidence="2 3">
    <name type="scientific">Cohnella xylanilytica</name>
    <dbReference type="NCBI Taxonomy" id="557555"/>
    <lineage>
        <taxon>Bacteria</taxon>
        <taxon>Bacillati</taxon>
        <taxon>Bacillota</taxon>
        <taxon>Bacilli</taxon>
        <taxon>Bacillales</taxon>
        <taxon>Paenibacillaceae</taxon>
        <taxon>Cohnella</taxon>
    </lineage>
</organism>
<gene>
    <name evidence="2" type="ORF">H7B90_27275</name>
</gene>
<keyword evidence="3" id="KW-1185">Reference proteome</keyword>
<feature type="transmembrane region" description="Helical" evidence="1">
    <location>
        <begin position="157"/>
        <end position="177"/>
    </location>
</feature>
<feature type="transmembrane region" description="Helical" evidence="1">
    <location>
        <begin position="16"/>
        <end position="34"/>
    </location>
</feature>
<evidence type="ECO:0000256" key="1">
    <source>
        <dbReference type="SAM" id="Phobius"/>
    </source>
</evidence>
<dbReference type="AlphaFoldDB" id="A0A841U639"/>
<dbReference type="RefSeq" id="WP_185139064.1">
    <property type="nucleotide sequence ID" value="NZ_JACJVR010000111.1"/>
</dbReference>
<protein>
    <submittedName>
        <fullName evidence="2">ABC transporter permease</fullName>
    </submittedName>
</protein>
<feature type="transmembrane region" description="Helical" evidence="1">
    <location>
        <begin position="115"/>
        <end position="137"/>
    </location>
</feature>
<accession>A0A841U639</accession>
<dbReference type="Proteomes" id="UP000553776">
    <property type="component" value="Unassembled WGS sequence"/>
</dbReference>
<feature type="transmembrane region" description="Helical" evidence="1">
    <location>
        <begin position="315"/>
        <end position="332"/>
    </location>
</feature>
<dbReference type="GO" id="GO:0005886">
    <property type="term" value="C:plasma membrane"/>
    <property type="evidence" value="ECO:0007669"/>
    <property type="project" value="UniProtKB-SubCell"/>
</dbReference>
<dbReference type="PANTHER" id="PTHR39177:SF1">
    <property type="entry name" value="ABC TRANSPORTER PERMEASE YTRC-RELATED"/>
    <property type="match status" value="1"/>
</dbReference>
<feature type="transmembrane region" description="Helical" evidence="1">
    <location>
        <begin position="184"/>
        <end position="204"/>
    </location>
</feature>
<dbReference type="PRINTS" id="PR02026">
    <property type="entry name" value="YTRCYTRDABC"/>
</dbReference>
<dbReference type="GO" id="GO:0140359">
    <property type="term" value="F:ABC-type transporter activity"/>
    <property type="evidence" value="ECO:0007669"/>
    <property type="project" value="InterPro"/>
</dbReference>
<evidence type="ECO:0000313" key="3">
    <source>
        <dbReference type="Proteomes" id="UP000553776"/>
    </source>
</evidence>
<dbReference type="InterPro" id="IPR025699">
    <property type="entry name" value="ABC2_memb-like"/>
</dbReference>
<proteinExistence type="predicted"/>
<sequence>MWVKALWSREYEQSRLFFWAVPVVHFLALGFQRMNRWLFTELAVVNVRLQQIGHARIPFQEAYGNGEYETTGRLWLLLAMFVLALVQLGTERKNGSQELLFALPYSRRQIYMHKWLLGAALLTATVVLNTAIDMILVLNSPISGYFSLTYHLAELGYTWLTLLAIYSLVLFVGTITGTVAFQMVLSLVLFILPAGLIMILRSSLEVQGFDVVRPYDGDIGLSAWHDRLIDWLSLTTYLTADYDRLTWLKALVMLLLLAAALTCGMLAYERNRAENNGKLMVFSGWELALRIGFVVCISMIAGLFVSELVGFSKRIGYDIGLVAGFVLSTLAIRRLTRMRFHL</sequence>
<keyword evidence="1" id="KW-1133">Transmembrane helix</keyword>
<dbReference type="InterPro" id="IPR023264">
    <property type="entry name" value="ABC_transptr_acetoin_YtrC/YtrD"/>
</dbReference>
<name>A0A841U639_9BACL</name>
<keyword evidence="1" id="KW-0472">Membrane</keyword>
<feature type="transmembrane region" description="Helical" evidence="1">
    <location>
        <begin position="287"/>
        <end position="309"/>
    </location>
</feature>
<comment type="caution">
    <text evidence="2">The sequence shown here is derived from an EMBL/GenBank/DDBJ whole genome shotgun (WGS) entry which is preliminary data.</text>
</comment>
<dbReference type="EMBL" id="JACJVR010000111">
    <property type="protein sequence ID" value="MBB6695102.1"/>
    <property type="molecule type" value="Genomic_DNA"/>
</dbReference>
<dbReference type="Pfam" id="PF13346">
    <property type="entry name" value="ABC2_membrane_5"/>
    <property type="match status" value="1"/>
</dbReference>
<keyword evidence="1" id="KW-0812">Transmembrane</keyword>
<dbReference type="InterPro" id="IPR053046">
    <property type="entry name" value="ABC-5_transporter"/>
</dbReference>
<dbReference type="PANTHER" id="PTHR39177">
    <property type="entry name" value="ABC TRANSPORTER PERMEASE YTRC-RELATED"/>
    <property type="match status" value="1"/>
</dbReference>